<evidence type="ECO:0000313" key="1">
    <source>
        <dbReference type="EMBL" id="MBX67964.1"/>
    </source>
</evidence>
<sequence>MIHKPNALRFWVGKCASLLLTWTLFACLSSFGLGSLFL</sequence>
<dbReference type="EMBL" id="GGEC01087480">
    <property type="protein sequence ID" value="MBX67964.1"/>
    <property type="molecule type" value="Transcribed_RNA"/>
</dbReference>
<proteinExistence type="predicted"/>
<protein>
    <submittedName>
        <fullName evidence="1">Uncharacterized protein</fullName>
    </submittedName>
</protein>
<reference evidence="1" key="1">
    <citation type="submission" date="2018-02" db="EMBL/GenBank/DDBJ databases">
        <title>Rhizophora mucronata_Transcriptome.</title>
        <authorList>
            <person name="Meera S.P."/>
            <person name="Sreeshan A."/>
            <person name="Augustine A."/>
        </authorList>
    </citation>
    <scope>NUCLEOTIDE SEQUENCE</scope>
    <source>
        <tissue evidence="1">Leaf</tissue>
    </source>
</reference>
<accession>A0A2P2QLW6</accession>
<name>A0A2P2QLW6_RHIMU</name>
<organism evidence="1">
    <name type="scientific">Rhizophora mucronata</name>
    <name type="common">Asiatic mangrove</name>
    <dbReference type="NCBI Taxonomy" id="61149"/>
    <lineage>
        <taxon>Eukaryota</taxon>
        <taxon>Viridiplantae</taxon>
        <taxon>Streptophyta</taxon>
        <taxon>Embryophyta</taxon>
        <taxon>Tracheophyta</taxon>
        <taxon>Spermatophyta</taxon>
        <taxon>Magnoliopsida</taxon>
        <taxon>eudicotyledons</taxon>
        <taxon>Gunneridae</taxon>
        <taxon>Pentapetalae</taxon>
        <taxon>rosids</taxon>
        <taxon>fabids</taxon>
        <taxon>Malpighiales</taxon>
        <taxon>Rhizophoraceae</taxon>
        <taxon>Rhizophora</taxon>
    </lineage>
</organism>
<dbReference type="PROSITE" id="PS51257">
    <property type="entry name" value="PROKAR_LIPOPROTEIN"/>
    <property type="match status" value="1"/>
</dbReference>
<dbReference type="AlphaFoldDB" id="A0A2P2QLW6"/>